<evidence type="ECO:0000313" key="2">
    <source>
        <dbReference type="EMBL" id="SFI36495.1"/>
    </source>
</evidence>
<sequence length="286" mass="33905">MEHKIVLDAFRLFSHLTLKGEAGREEQRRYLAEEDLKALVDDFAEEVSSLVLVSGEGLYLVPKTVESVHHLSNEKMKELYLPKRATNEDLYLMYVAILVFFGQFYDSYQTTEPTRDFLSMEDWLAAMNQRLDSLASMEEDQLRWHEQDQQINWLAVLRKWGALDDLKEKVKVQDAKTNSRMSFLNSVRGFLLAQKLVLDIGNKELEITEKARTIVQRYYMDVEYNRNLLEFMFQLSEERNQQQNQKENQQEDWQENRKEDQQEGQQEKRREVDASHLEGENDQHTV</sequence>
<proteinExistence type="predicted"/>
<evidence type="ECO:0000256" key="1">
    <source>
        <dbReference type="SAM" id="MobiDB-lite"/>
    </source>
</evidence>
<name>A0A1I3HL85_9FIRM</name>
<dbReference type="InterPro" id="IPR045707">
    <property type="entry name" value="DUF6063"/>
</dbReference>
<evidence type="ECO:0008006" key="4">
    <source>
        <dbReference type="Google" id="ProtNLM"/>
    </source>
</evidence>
<dbReference type="STRING" id="69895.SAMN05192551_1145"/>
<feature type="region of interest" description="Disordered" evidence="1">
    <location>
        <begin position="239"/>
        <end position="286"/>
    </location>
</feature>
<accession>A0A1I3HL85</accession>
<dbReference type="Pfam" id="PF19539">
    <property type="entry name" value="DUF6063"/>
    <property type="match status" value="1"/>
</dbReference>
<dbReference type="EMBL" id="FOQA01000014">
    <property type="protein sequence ID" value="SFI36495.1"/>
    <property type="molecule type" value="Genomic_DNA"/>
</dbReference>
<dbReference type="RefSeq" id="WP_177208944.1">
    <property type="nucleotide sequence ID" value="NZ_FOQA01000014.1"/>
</dbReference>
<reference evidence="3" key="1">
    <citation type="submission" date="2016-10" db="EMBL/GenBank/DDBJ databases">
        <authorList>
            <person name="Varghese N."/>
            <person name="Submissions S."/>
        </authorList>
    </citation>
    <scope>NUCLEOTIDE SEQUENCE [LARGE SCALE GENOMIC DNA]</scope>
    <source>
        <strain evidence="3">Z-7934</strain>
    </source>
</reference>
<gene>
    <name evidence="2" type="ORF">SAMN05192551_1145</name>
</gene>
<keyword evidence="3" id="KW-1185">Reference proteome</keyword>
<protein>
    <recommendedName>
        <fullName evidence="4">Non-ribosomal peptide synthetase module</fullName>
    </recommendedName>
</protein>
<organism evidence="2 3">
    <name type="scientific">Tindallia magadiensis</name>
    <dbReference type="NCBI Taxonomy" id="69895"/>
    <lineage>
        <taxon>Bacteria</taxon>
        <taxon>Bacillati</taxon>
        <taxon>Bacillota</taxon>
        <taxon>Clostridia</taxon>
        <taxon>Peptostreptococcales</taxon>
        <taxon>Tindalliaceae</taxon>
        <taxon>Tindallia</taxon>
    </lineage>
</organism>
<dbReference type="Proteomes" id="UP000199287">
    <property type="component" value="Unassembled WGS sequence"/>
</dbReference>
<dbReference type="AlphaFoldDB" id="A0A1I3HL85"/>
<feature type="compositionally biased region" description="Basic and acidic residues" evidence="1">
    <location>
        <begin position="254"/>
        <end position="286"/>
    </location>
</feature>
<evidence type="ECO:0000313" key="3">
    <source>
        <dbReference type="Proteomes" id="UP000199287"/>
    </source>
</evidence>